<evidence type="ECO:0000256" key="1">
    <source>
        <dbReference type="SAM" id="MobiDB-lite"/>
    </source>
</evidence>
<feature type="compositionally biased region" description="Low complexity" evidence="1">
    <location>
        <begin position="137"/>
        <end position="152"/>
    </location>
</feature>
<comment type="caution">
    <text evidence="2">The sequence shown here is derived from an EMBL/GenBank/DDBJ whole genome shotgun (WGS) entry which is preliminary data.</text>
</comment>
<name>A0A8T8SCV6_9BASI</name>
<evidence type="ECO:0000313" key="3">
    <source>
        <dbReference type="Proteomes" id="UP000077521"/>
    </source>
</evidence>
<feature type="region of interest" description="Disordered" evidence="1">
    <location>
        <begin position="53"/>
        <end position="72"/>
    </location>
</feature>
<protein>
    <recommendedName>
        <fullName evidence="4">MULE transposase domain-containing protein</fullName>
    </recommendedName>
</protein>
<organism evidence="2 3">
    <name type="scientific">Tilletia indica</name>
    <dbReference type="NCBI Taxonomy" id="43049"/>
    <lineage>
        <taxon>Eukaryota</taxon>
        <taxon>Fungi</taxon>
        <taxon>Dikarya</taxon>
        <taxon>Basidiomycota</taxon>
        <taxon>Ustilaginomycotina</taxon>
        <taxon>Exobasidiomycetes</taxon>
        <taxon>Tilletiales</taxon>
        <taxon>Tilletiaceae</taxon>
        <taxon>Tilletia</taxon>
    </lineage>
</organism>
<feature type="region of interest" description="Disordered" evidence="1">
    <location>
        <begin position="95"/>
        <end position="119"/>
    </location>
</feature>
<reference evidence="2" key="2">
    <citation type="journal article" date="2019" name="IMA Fungus">
        <title>Genome sequencing and comparison of five Tilletia species to identify candidate genes for the detection of regulated species infecting wheat.</title>
        <authorList>
            <person name="Nguyen H.D.T."/>
            <person name="Sultana T."/>
            <person name="Kesanakurti P."/>
            <person name="Hambleton S."/>
        </authorList>
    </citation>
    <scope>NUCLEOTIDE SEQUENCE</scope>
    <source>
        <strain evidence="2">DAOMC 236416</strain>
    </source>
</reference>
<dbReference type="PANTHER" id="PTHR31569:SF4">
    <property type="entry name" value="SWIM-TYPE DOMAIN-CONTAINING PROTEIN"/>
    <property type="match status" value="1"/>
</dbReference>
<dbReference type="Proteomes" id="UP000077521">
    <property type="component" value="Unassembled WGS sequence"/>
</dbReference>
<gene>
    <name evidence="2" type="ORF">A4X13_0g8849</name>
</gene>
<dbReference type="EMBL" id="LWDF02001854">
    <property type="protein sequence ID" value="KAE8237271.1"/>
    <property type="molecule type" value="Genomic_DNA"/>
</dbReference>
<sequence>MPREPDSISSNKLQVMRALGERMFDTHPHRIEILESELDAFLREEQRYSVFSKPRNPNTARKSRKQLGARSYTSASSTYFDATFTCVCSCSGKYRQHPRHENVSPKKRRITGGGNASSKVSCPAKIVIRVQAPILQSEASSASSDSSSPSSSTGREDIPPSASQPSQLSGPPREDSLIDIEYYWKHEGHPVGTIESMARQRNIPEVRRWIEEQVRAKHSVKEIMASIRLEMEELSTIVVQASTNTASTTAQISASIRVRYHDVANAVRRLKNTYARLAPDAMQSLRLWCQRLRSEGWSAEFIHDTSISASSEPVWAFFMMPAWARAEFAEVGSSVWCIDSTHKTGKGAVKDEKIFLTTIVVRSQTTGSGLPLAFMITTSETQLPLARFLSWLRPNVPVPSDVMIDCSPAERAAIESAFASASSPPRVLLCQWHILRAWDDNVRDKIRVAGTDEISKVKASELQATCKAQLRDMMRASDSETFEQLKIKFLQTWRETYPGFVKYFETEWLVKRTPALWANAFRK</sequence>
<feature type="non-terminal residue" evidence="2">
    <location>
        <position position="1"/>
    </location>
</feature>
<dbReference type="InterPro" id="IPR052579">
    <property type="entry name" value="Zinc_finger_SWIM"/>
</dbReference>
<reference evidence="2" key="1">
    <citation type="submission" date="2016-04" db="EMBL/GenBank/DDBJ databases">
        <authorList>
            <person name="Nguyen H.D."/>
            <person name="Samba Siva P."/>
            <person name="Cullis J."/>
            <person name="Levesque C.A."/>
            <person name="Hambleton S."/>
        </authorList>
    </citation>
    <scope>NUCLEOTIDE SEQUENCE</scope>
    <source>
        <strain evidence="2">DAOMC 236416</strain>
    </source>
</reference>
<dbReference type="OrthoDB" id="2894435at2759"/>
<dbReference type="PANTHER" id="PTHR31569">
    <property type="entry name" value="SWIM-TYPE DOMAIN-CONTAINING PROTEIN"/>
    <property type="match status" value="1"/>
</dbReference>
<feature type="region of interest" description="Disordered" evidence="1">
    <location>
        <begin position="137"/>
        <end position="173"/>
    </location>
</feature>
<proteinExistence type="predicted"/>
<keyword evidence="3" id="KW-1185">Reference proteome</keyword>
<dbReference type="AlphaFoldDB" id="A0A8T8SCV6"/>
<evidence type="ECO:0008006" key="4">
    <source>
        <dbReference type="Google" id="ProtNLM"/>
    </source>
</evidence>
<evidence type="ECO:0000313" key="2">
    <source>
        <dbReference type="EMBL" id="KAE8237271.1"/>
    </source>
</evidence>
<accession>A0A8T8SCV6</accession>